<dbReference type="RefSeq" id="WP_104475767.1">
    <property type="nucleotide sequence ID" value="NZ_CP154825.1"/>
</dbReference>
<evidence type="ECO:0000313" key="3">
    <source>
        <dbReference type="EMBL" id="PPK70883.1"/>
    </source>
</evidence>
<organism evidence="3 4">
    <name type="scientific">Actinokineospora auranticolor</name>
    <dbReference type="NCBI Taxonomy" id="155976"/>
    <lineage>
        <taxon>Bacteria</taxon>
        <taxon>Bacillati</taxon>
        <taxon>Actinomycetota</taxon>
        <taxon>Actinomycetes</taxon>
        <taxon>Pseudonocardiales</taxon>
        <taxon>Pseudonocardiaceae</taxon>
        <taxon>Actinokineospora</taxon>
    </lineage>
</organism>
<comment type="similarity">
    <text evidence="1">Belongs to the AHA1 family.</text>
</comment>
<dbReference type="Proteomes" id="UP000239203">
    <property type="component" value="Unassembled WGS sequence"/>
</dbReference>
<keyword evidence="4" id="KW-1185">Reference proteome</keyword>
<reference evidence="3 4" key="1">
    <citation type="submission" date="2018-02" db="EMBL/GenBank/DDBJ databases">
        <title>Genomic Encyclopedia of Archaeal and Bacterial Type Strains, Phase II (KMG-II): from individual species to whole genera.</title>
        <authorList>
            <person name="Goeker M."/>
        </authorList>
    </citation>
    <scope>NUCLEOTIDE SEQUENCE [LARGE SCALE GENOMIC DNA]</scope>
    <source>
        <strain evidence="3 4">YU 961-1</strain>
    </source>
</reference>
<dbReference type="InterPro" id="IPR013538">
    <property type="entry name" value="ASHA1/2-like_C"/>
</dbReference>
<dbReference type="InterPro" id="IPR023393">
    <property type="entry name" value="START-like_dom_sf"/>
</dbReference>
<dbReference type="Gene3D" id="3.30.530.20">
    <property type="match status" value="2"/>
</dbReference>
<dbReference type="OrthoDB" id="4538425at2"/>
<evidence type="ECO:0000259" key="2">
    <source>
        <dbReference type="Pfam" id="PF08327"/>
    </source>
</evidence>
<dbReference type="Pfam" id="PF08327">
    <property type="entry name" value="AHSA1"/>
    <property type="match status" value="2"/>
</dbReference>
<sequence length="285" mass="31037">MTETLVVKARIAATVDRVHRAITDPVELRAWLADNAESDADTFSFWGPTVLEGDKPHQTLTRVSATELVFHWDLGGEDSTVEITLAPVGEETSLTLSQSHFPGWAAAAVGEGGALGQVGTWWSLTIANLVEHVEGRELTPRADFTSSDLSAVVDIAASAEDIYDAMVNPARFAEWFGYPVGIEPRVGGKWAMGGLENNPHPATITRLEPGRGMTIDFGTGFGVTSWELEESGGRTRLSFSQSGFDVERTPYGGWLGWLSGLAELRRYVEQGQNWRSTWVDLVMPA</sequence>
<dbReference type="CDD" id="cd07814">
    <property type="entry name" value="SRPBCC_CalC_Aha1-like"/>
    <property type="match status" value="1"/>
</dbReference>
<proteinExistence type="inferred from homology"/>
<feature type="domain" description="Activator of Hsp90 ATPase homologue 1/2-like C-terminal" evidence="2">
    <location>
        <begin position="13"/>
        <end position="131"/>
    </location>
</feature>
<dbReference type="AlphaFoldDB" id="A0A2S6H081"/>
<comment type="caution">
    <text evidence="3">The sequence shown here is derived from an EMBL/GenBank/DDBJ whole genome shotgun (WGS) entry which is preliminary data.</text>
</comment>
<feature type="domain" description="Activator of Hsp90 ATPase homologue 1/2-like C-terminal" evidence="2">
    <location>
        <begin position="157"/>
        <end position="268"/>
    </location>
</feature>
<dbReference type="EMBL" id="PTIX01000001">
    <property type="protein sequence ID" value="PPK70883.1"/>
    <property type="molecule type" value="Genomic_DNA"/>
</dbReference>
<accession>A0A2S6H081</accession>
<protein>
    <submittedName>
        <fullName evidence="3">Uncharacterized protein YndB with AHSA1/START domain</fullName>
    </submittedName>
</protein>
<evidence type="ECO:0000313" key="4">
    <source>
        <dbReference type="Proteomes" id="UP000239203"/>
    </source>
</evidence>
<name>A0A2S6H081_9PSEU</name>
<gene>
    <name evidence="3" type="ORF">CLV40_10169</name>
</gene>
<evidence type="ECO:0000256" key="1">
    <source>
        <dbReference type="ARBA" id="ARBA00006817"/>
    </source>
</evidence>
<dbReference type="SUPFAM" id="SSF55961">
    <property type="entry name" value="Bet v1-like"/>
    <property type="match status" value="2"/>
</dbReference>